<dbReference type="Pfam" id="PF00566">
    <property type="entry name" value="RabGAP-TBC"/>
    <property type="match status" value="1"/>
</dbReference>
<dbReference type="InterPro" id="IPR000195">
    <property type="entry name" value="Rab-GAP-TBC_dom"/>
</dbReference>
<keyword evidence="5" id="KW-1185">Reference proteome</keyword>
<dbReference type="Proteomes" id="UP000241890">
    <property type="component" value="Unassembled WGS sequence"/>
</dbReference>
<dbReference type="InterPro" id="IPR035969">
    <property type="entry name" value="Rab-GAP_TBC_sf"/>
</dbReference>
<evidence type="ECO:0000256" key="1">
    <source>
        <dbReference type="ARBA" id="ARBA00022468"/>
    </source>
</evidence>
<keyword evidence="1" id="KW-0343">GTPase activation</keyword>
<proteinExistence type="predicted"/>
<dbReference type="GO" id="GO:0006888">
    <property type="term" value="P:endoplasmic reticulum to Golgi vesicle-mediated transport"/>
    <property type="evidence" value="ECO:0007669"/>
    <property type="project" value="TreeGrafter"/>
</dbReference>
<dbReference type="AlphaFoldDB" id="A0A2R5GLV8"/>
<dbReference type="GO" id="GO:0005096">
    <property type="term" value="F:GTPase activator activity"/>
    <property type="evidence" value="ECO:0007669"/>
    <property type="project" value="UniProtKB-KW"/>
</dbReference>
<accession>A0A2R5GLV8</accession>
<gene>
    <name evidence="4" type="ORF">FCC1311_050752</name>
</gene>
<evidence type="ECO:0000259" key="3">
    <source>
        <dbReference type="PROSITE" id="PS50086"/>
    </source>
</evidence>
<reference evidence="4 5" key="1">
    <citation type="submission" date="2017-12" db="EMBL/GenBank/DDBJ databases">
        <title>Sequencing, de novo assembly and annotation of complete genome of a new Thraustochytrid species, strain FCC1311.</title>
        <authorList>
            <person name="Sedici K."/>
            <person name="Godart F."/>
            <person name="Aiese Cigliano R."/>
            <person name="Sanseverino W."/>
            <person name="Barakat M."/>
            <person name="Ortet P."/>
            <person name="Marechal E."/>
            <person name="Cagnac O."/>
            <person name="Amato A."/>
        </authorList>
    </citation>
    <scope>NUCLEOTIDE SEQUENCE [LARGE SCALE GENOMIC DNA]</scope>
</reference>
<sequence length="422" mass="46680">MAREVARSGGRRAGKAAEVERAVAARDAERLAELSAEPGGLVSDFLRRRAWPLLLAADADDASAASPKRAKTRDALVQEFNMDIERSMFHFGCDKALPRDLRVLKREALTEIILNVLRADATLHYYQGFHDVATVHLHVMGNDIRAASETTLAASRLQFKDHHGQDFGATIQAMNLLPVIIHHFDHKVSTTLERAEVGPMFALAWVLTGFAHSVQDLNVTARLFDIILASHPLLCIYLAAALVLRPTTRRRLLEVAEEDCSMPTIHHFLQNIAPPCAPMTSRDSWEQRNKKYKAQRKRIAKRQASAGAPVSGSSYVPATRAEEKENCVDNLVESALFMMARFPPADLIRVGERTRNVDLPKLSAMRLPLKTRRAWIASMNWAVHHARWTVSHPAATAAAVAAVAVALALVWTRPSTVGAMAR</sequence>
<dbReference type="EMBL" id="BEYU01000049">
    <property type="protein sequence ID" value="GBG28854.1"/>
    <property type="molecule type" value="Genomic_DNA"/>
</dbReference>
<dbReference type="InParanoid" id="A0A2R5GLV8"/>
<keyword evidence="2" id="KW-1133">Transmembrane helix</keyword>
<dbReference type="PANTHER" id="PTHR20913">
    <property type="entry name" value="TBC1 DOMAIN FAMILY MEMBER 20/GTPASE"/>
    <property type="match status" value="1"/>
</dbReference>
<dbReference type="SUPFAM" id="SSF47923">
    <property type="entry name" value="Ypt/Rab-GAP domain of gyp1p"/>
    <property type="match status" value="2"/>
</dbReference>
<protein>
    <submittedName>
        <fullName evidence="4">TBC1 domain family member 20</fullName>
    </submittedName>
</protein>
<evidence type="ECO:0000313" key="4">
    <source>
        <dbReference type="EMBL" id="GBG28854.1"/>
    </source>
</evidence>
<feature type="transmembrane region" description="Helical" evidence="2">
    <location>
        <begin position="394"/>
        <end position="412"/>
    </location>
</feature>
<evidence type="ECO:0000256" key="2">
    <source>
        <dbReference type="SAM" id="Phobius"/>
    </source>
</evidence>
<dbReference type="OrthoDB" id="206700at2759"/>
<keyword evidence="2" id="KW-0472">Membrane</keyword>
<comment type="caution">
    <text evidence="4">The sequence shown here is derived from an EMBL/GenBank/DDBJ whole genome shotgun (WGS) entry which is preliminary data.</text>
</comment>
<dbReference type="PANTHER" id="PTHR20913:SF7">
    <property type="entry name" value="RE60063P"/>
    <property type="match status" value="1"/>
</dbReference>
<name>A0A2R5GLV8_9STRA</name>
<dbReference type="GO" id="GO:0005789">
    <property type="term" value="C:endoplasmic reticulum membrane"/>
    <property type="evidence" value="ECO:0007669"/>
    <property type="project" value="TreeGrafter"/>
</dbReference>
<keyword evidence="2" id="KW-0812">Transmembrane</keyword>
<dbReference type="Gene3D" id="1.10.8.1310">
    <property type="match status" value="1"/>
</dbReference>
<evidence type="ECO:0000313" key="5">
    <source>
        <dbReference type="Proteomes" id="UP000241890"/>
    </source>
</evidence>
<feature type="domain" description="Rab-GAP TBC" evidence="3">
    <location>
        <begin position="41"/>
        <end position="231"/>
    </location>
</feature>
<dbReference type="PROSITE" id="PS50086">
    <property type="entry name" value="TBC_RABGAP"/>
    <property type="match status" value="1"/>
</dbReference>
<dbReference type="Gene3D" id="1.10.472.80">
    <property type="entry name" value="Ypt/Rab-GAP domain of gyp1p, domain 3"/>
    <property type="match status" value="1"/>
</dbReference>
<organism evidence="4 5">
    <name type="scientific">Hondaea fermentalgiana</name>
    <dbReference type="NCBI Taxonomy" id="2315210"/>
    <lineage>
        <taxon>Eukaryota</taxon>
        <taxon>Sar</taxon>
        <taxon>Stramenopiles</taxon>
        <taxon>Bigyra</taxon>
        <taxon>Labyrinthulomycetes</taxon>
        <taxon>Thraustochytrida</taxon>
        <taxon>Thraustochytriidae</taxon>
        <taxon>Hondaea</taxon>
    </lineage>
</organism>
<dbReference type="InterPro" id="IPR045913">
    <property type="entry name" value="TBC20/Gyp8-like"/>
</dbReference>